<evidence type="ECO:0000256" key="7">
    <source>
        <dbReference type="ARBA" id="ARBA00023180"/>
    </source>
</evidence>
<keyword evidence="4 9" id="KW-0479">Metal-binding</keyword>
<dbReference type="PANTHER" id="PTHR31356:SF66">
    <property type="entry name" value="CATALASE-PEROXIDASE"/>
    <property type="match status" value="1"/>
</dbReference>
<dbReference type="GO" id="GO:0046872">
    <property type="term" value="F:metal ion binding"/>
    <property type="evidence" value="ECO:0007669"/>
    <property type="project" value="UniProtKB-UniRule"/>
</dbReference>
<keyword evidence="6 9" id="KW-0408">Iron</keyword>
<evidence type="ECO:0000256" key="11">
    <source>
        <dbReference type="PIRSR" id="PIRSR601621-4"/>
    </source>
</evidence>
<evidence type="ECO:0000259" key="14">
    <source>
        <dbReference type="PROSITE" id="PS50873"/>
    </source>
</evidence>
<dbReference type="GO" id="GO:0000302">
    <property type="term" value="P:response to reactive oxygen species"/>
    <property type="evidence" value="ECO:0007669"/>
    <property type="project" value="TreeGrafter"/>
</dbReference>
<dbReference type="Gene3D" id="1.10.520.10">
    <property type="match status" value="1"/>
</dbReference>
<dbReference type="PRINTS" id="PR00462">
    <property type="entry name" value="LIGNINASE"/>
</dbReference>
<comment type="similarity">
    <text evidence="1 12">Belongs to the peroxidase family. Ligninase subfamily.</text>
</comment>
<dbReference type="PRINTS" id="PR00458">
    <property type="entry name" value="PEROXIDASE"/>
</dbReference>
<protein>
    <recommendedName>
        <fullName evidence="12">Peroxidase</fullName>
        <ecNumber evidence="12">1.11.1.-</ecNumber>
    </recommendedName>
</protein>
<proteinExistence type="inferred from homology"/>
<dbReference type="InterPro" id="IPR044831">
    <property type="entry name" value="Ccp1-like"/>
</dbReference>
<comment type="cofactor">
    <cofactor evidence="9 12">
        <name>Ca(2+)</name>
        <dbReference type="ChEBI" id="CHEBI:29108"/>
    </cofactor>
    <text evidence="9 12">Binds 2 calcium ions per subunit.</text>
</comment>
<reference evidence="15 16" key="1">
    <citation type="submission" date="2020-01" db="EMBL/GenBank/DDBJ databases">
        <title>Identification and distribution of gene clusters putatively required for synthesis of sphingolipid metabolism inhibitors in phylogenetically diverse species of the filamentous fungus Fusarium.</title>
        <authorList>
            <person name="Kim H.-S."/>
            <person name="Busman M."/>
            <person name="Brown D.W."/>
            <person name="Divon H."/>
            <person name="Uhlig S."/>
            <person name="Proctor R.H."/>
        </authorList>
    </citation>
    <scope>NUCLEOTIDE SEQUENCE [LARGE SCALE GENOMIC DNA]</scope>
    <source>
        <strain evidence="15 16">NRRL 20459</strain>
    </source>
</reference>
<dbReference type="GO" id="GO:0004601">
    <property type="term" value="F:peroxidase activity"/>
    <property type="evidence" value="ECO:0007669"/>
    <property type="project" value="UniProtKB-KW"/>
</dbReference>
<feature type="binding site" evidence="9">
    <location>
        <position position="327"/>
    </location>
    <ligand>
        <name>Ca(2+)</name>
        <dbReference type="ChEBI" id="CHEBI:29108"/>
        <label>2</label>
    </ligand>
</feature>
<sequence length="485" mass="52211">MKFATLIAAALAAAPIPEAAAHPGMGDTIKEIERIAARGWGSSSQNNGGSQGSSWNSGSSSSSSSWSNGQSSGSGGSSGGSSWSNGQTSGNSQTSGSSSGWQTGDNFNPNQLLGDLRTLSDKSLTRVGSDIKKILQGTGNPESRERYFGVPSMNSARCKRDTCCIWQYISNELQDLFRGDSGRCSKWARYAVRMGFHDAGTWSTATASQPSGADGSIILAGELSRGENLGLQDMGVKYQSVYDKYHTQLGYNQVTMADLIQMGANIAAVVCPLGPRVRSFVGRKDSTTANPNKLLPNVNSDALTLINLFKDKTIGPDDLVALIGAHTTSQQNHVNTDRAGDPQDSTPGVWDVLFYQETLGTAPDRVYKFASDVALSQHPLTQPAFQAFASASGQSAWNVDYARAYIRLSLLGVNNINDLTECTKVLPQPVGGFRHSDQSRFSKWLQSDDNSWTSKQISKEIENGGKISTPDNKIPTRRGPWRKWW</sequence>
<dbReference type="InterPro" id="IPR019794">
    <property type="entry name" value="Peroxidases_AS"/>
</dbReference>
<feature type="disulfide bond" evidence="11">
    <location>
        <begin position="184"/>
        <end position="271"/>
    </location>
</feature>
<comment type="cofactor">
    <cofactor evidence="9">
        <name>heme b</name>
        <dbReference type="ChEBI" id="CHEBI:60344"/>
    </cofactor>
    <text evidence="9">Binds 1 heme b (iron(II)-protoporphyrin IX) group per subunit.</text>
</comment>
<dbReference type="GO" id="GO:0042744">
    <property type="term" value="P:hydrogen peroxide catabolic process"/>
    <property type="evidence" value="ECO:0007669"/>
    <property type="project" value="TreeGrafter"/>
</dbReference>
<feature type="chain" id="PRO_5034604091" description="Peroxidase" evidence="12">
    <location>
        <begin position="22"/>
        <end position="485"/>
    </location>
</feature>
<dbReference type="PANTHER" id="PTHR31356">
    <property type="entry name" value="THYLAKOID LUMENAL 29 KDA PROTEIN, CHLOROPLASTIC-RELATED"/>
    <property type="match status" value="1"/>
</dbReference>
<feature type="binding site" evidence="9">
    <location>
        <position position="346"/>
    </location>
    <ligand>
        <name>Ca(2+)</name>
        <dbReference type="ChEBI" id="CHEBI:29108"/>
        <label>2</label>
    </ligand>
</feature>
<evidence type="ECO:0000256" key="4">
    <source>
        <dbReference type="ARBA" id="ARBA00022723"/>
    </source>
</evidence>
<evidence type="ECO:0000313" key="15">
    <source>
        <dbReference type="EMBL" id="KAF4472727.1"/>
    </source>
</evidence>
<feature type="binding site" evidence="9">
    <location>
        <position position="212"/>
    </location>
    <ligand>
        <name>Ca(2+)</name>
        <dbReference type="ChEBI" id="CHEBI:29108"/>
        <label>1</label>
    </ligand>
</feature>
<dbReference type="Gene3D" id="1.10.420.10">
    <property type="entry name" value="Peroxidase, domain 2"/>
    <property type="match status" value="1"/>
</dbReference>
<evidence type="ECO:0000256" key="6">
    <source>
        <dbReference type="ARBA" id="ARBA00023004"/>
    </source>
</evidence>
<feature type="signal peptide" evidence="12">
    <location>
        <begin position="1"/>
        <end position="21"/>
    </location>
</feature>
<dbReference type="OrthoDB" id="2113341at2759"/>
<evidence type="ECO:0000256" key="9">
    <source>
        <dbReference type="PIRSR" id="PIRSR601621-2"/>
    </source>
</evidence>
<feature type="compositionally biased region" description="Low complexity" evidence="13">
    <location>
        <begin position="39"/>
        <end position="71"/>
    </location>
</feature>
<evidence type="ECO:0000256" key="5">
    <source>
        <dbReference type="ARBA" id="ARBA00023002"/>
    </source>
</evidence>
<evidence type="ECO:0000256" key="12">
    <source>
        <dbReference type="RuleBase" id="RU363051"/>
    </source>
</evidence>
<dbReference type="Pfam" id="PF00141">
    <property type="entry name" value="peroxidase"/>
    <property type="match status" value="1"/>
</dbReference>
<dbReference type="Proteomes" id="UP000554235">
    <property type="component" value="Unassembled WGS sequence"/>
</dbReference>
<accession>A0A8H4LRG2</accession>
<feature type="binding site" evidence="9">
    <location>
        <position position="216"/>
    </location>
    <ligand>
        <name>Ca(2+)</name>
        <dbReference type="ChEBI" id="CHEBI:29108"/>
        <label>1</label>
    </ligand>
</feature>
<feature type="binding site" evidence="9">
    <location>
        <position position="214"/>
    </location>
    <ligand>
        <name>Ca(2+)</name>
        <dbReference type="ChEBI" id="CHEBI:29108"/>
        <label>1</label>
    </ligand>
</feature>
<feature type="region of interest" description="Disordered" evidence="13">
    <location>
        <begin position="463"/>
        <end position="485"/>
    </location>
</feature>
<feature type="compositionally biased region" description="Low complexity" evidence="13">
    <location>
        <begin position="80"/>
        <end position="104"/>
    </location>
</feature>
<name>A0A8H4LRG2_9HYPO</name>
<dbReference type="GO" id="GO:0034599">
    <property type="term" value="P:cellular response to oxidative stress"/>
    <property type="evidence" value="ECO:0007669"/>
    <property type="project" value="InterPro"/>
</dbReference>
<dbReference type="InterPro" id="IPR001621">
    <property type="entry name" value="Ligninase"/>
</dbReference>
<dbReference type="InterPro" id="IPR002016">
    <property type="entry name" value="Haem_peroxidase"/>
</dbReference>
<dbReference type="SUPFAM" id="SSF48113">
    <property type="entry name" value="Heme-dependent peroxidases"/>
    <property type="match status" value="1"/>
</dbReference>
<dbReference type="PROSITE" id="PS50873">
    <property type="entry name" value="PEROXIDASE_4"/>
    <property type="match status" value="1"/>
</dbReference>
<dbReference type="InterPro" id="IPR010255">
    <property type="entry name" value="Haem_peroxidase_sf"/>
</dbReference>
<evidence type="ECO:0000256" key="2">
    <source>
        <dbReference type="ARBA" id="ARBA00022559"/>
    </source>
</evidence>
<feature type="binding site" evidence="9">
    <location>
        <position position="198"/>
    </location>
    <ligand>
        <name>Ca(2+)</name>
        <dbReference type="ChEBI" id="CHEBI:29108"/>
        <label>1</label>
    </ligand>
</feature>
<keyword evidence="5 12" id="KW-0560">Oxidoreductase</keyword>
<dbReference type="FunFam" id="1.10.520.10:FF:000021">
    <property type="entry name" value="Peroxidase"/>
    <property type="match status" value="1"/>
</dbReference>
<dbReference type="PROSITE" id="PS00436">
    <property type="entry name" value="PEROXIDASE_2"/>
    <property type="match status" value="1"/>
</dbReference>
<keyword evidence="16" id="KW-1185">Reference proteome</keyword>
<comment type="caution">
    <text evidence="15">The sequence shown here is derived from an EMBL/GenBank/DDBJ whole genome shotgun (WGS) entry which is preliminary data.</text>
</comment>
<feature type="region of interest" description="Disordered" evidence="13">
    <location>
        <begin position="32"/>
        <end position="108"/>
    </location>
</feature>
<dbReference type="AlphaFoldDB" id="A0A8H4LRG2"/>
<feature type="binding site" description="axial binding residue" evidence="9">
    <location>
        <position position="326"/>
    </location>
    <ligand>
        <name>heme b</name>
        <dbReference type="ChEBI" id="CHEBI:60344"/>
    </ligand>
    <ligandPart>
        <name>Fe</name>
        <dbReference type="ChEBI" id="CHEBI:18248"/>
    </ligandPart>
</feature>
<feature type="binding site" evidence="9">
    <location>
        <position position="351"/>
    </location>
    <ligand>
        <name>Ca(2+)</name>
        <dbReference type="ChEBI" id="CHEBI:29108"/>
        <label>2</label>
    </ligand>
</feature>
<evidence type="ECO:0000313" key="16">
    <source>
        <dbReference type="Proteomes" id="UP000554235"/>
    </source>
</evidence>
<keyword evidence="3 9" id="KW-0349">Heme</keyword>
<keyword evidence="12" id="KW-0732">Signal</keyword>
<keyword evidence="7" id="KW-0325">Glycoprotein</keyword>
<dbReference type="GO" id="GO:0020037">
    <property type="term" value="F:heme binding"/>
    <property type="evidence" value="ECO:0007669"/>
    <property type="project" value="UniProtKB-UniRule"/>
</dbReference>
<gene>
    <name evidence="15" type="ORF">FALBO_381</name>
</gene>
<keyword evidence="11" id="KW-1015">Disulfide bond</keyword>
<feature type="domain" description="Plant heme peroxidase family profile" evidence="14">
    <location>
        <begin position="211"/>
        <end position="327"/>
    </location>
</feature>
<evidence type="ECO:0000256" key="3">
    <source>
        <dbReference type="ARBA" id="ARBA00022617"/>
    </source>
</evidence>
<keyword evidence="2 12" id="KW-0575">Peroxidase</keyword>
<feature type="compositionally biased region" description="Basic residues" evidence="13">
    <location>
        <begin position="475"/>
        <end position="485"/>
    </location>
</feature>
<organism evidence="15 16">
    <name type="scientific">Fusarium albosuccineum</name>
    <dbReference type="NCBI Taxonomy" id="1237068"/>
    <lineage>
        <taxon>Eukaryota</taxon>
        <taxon>Fungi</taxon>
        <taxon>Dikarya</taxon>
        <taxon>Ascomycota</taxon>
        <taxon>Pezizomycotina</taxon>
        <taxon>Sordariomycetes</taxon>
        <taxon>Hypocreomycetidae</taxon>
        <taxon>Hypocreales</taxon>
        <taxon>Nectriaceae</taxon>
        <taxon>Fusarium</taxon>
        <taxon>Fusarium decemcellulare species complex</taxon>
    </lineage>
</organism>
<keyword evidence="9 12" id="KW-0106">Calcium</keyword>
<feature type="active site" description="Proton acceptor" evidence="8">
    <location>
        <position position="197"/>
    </location>
</feature>
<evidence type="ECO:0000256" key="1">
    <source>
        <dbReference type="ARBA" id="ARBA00006089"/>
    </source>
</evidence>
<evidence type="ECO:0000256" key="10">
    <source>
        <dbReference type="PIRSR" id="PIRSR601621-3"/>
    </source>
</evidence>
<feature type="disulfide bond" evidence="11">
    <location>
        <begin position="163"/>
        <end position="422"/>
    </location>
</feature>
<evidence type="ECO:0000256" key="13">
    <source>
        <dbReference type="SAM" id="MobiDB-lite"/>
    </source>
</evidence>
<dbReference type="EC" id="1.11.1.-" evidence="12"/>
<feature type="binding site" evidence="9">
    <location>
        <position position="344"/>
    </location>
    <ligand>
        <name>Ca(2+)</name>
        <dbReference type="ChEBI" id="CHEBI:29108"/>
        <label>2</label>
    </ligand>
</feature>
<evidence type="ECO:0000256" key="8">
    <source>
        <dbReference type="PIRSR" id="PIRSR601621-1"/>
    </source>
</evidence>
<feature type="site" description="Transition state stabilizer" evidence="10">
    <location>
        <position position="193"/>
    </location>
</feature>
<dbReference type="EMBL" id="JAADYS010000047">
    <property type="protein sequence ID" value="KAF4472727.1"/>
    <property type="molecule type" value="Genomic_DNA"/>
</dbReference>